<accession>A0ACC2MZK1</accession>
<protein>
    <submittedName>
        <fullName evidence="1">Uncharacterized protein</fullName>
    </submittedName>
</protein>
<evidence type="ECO:0000313" key="2">
    <source>
        <dbReference type="Proteomes" id="UP001234297"/>
    </source>
</evidence>
<evidence type="ECO:0000313" key="1">
    <source>
        <dbReference type="EMBL" id="KAJ8650958.1"/>
    </source>
</evidence>
<dbReference type="EMBL" id="CM056809">
    <property type="protein sequence ID" value="KAJ8650958.1"/>
    <property type="molecule type" value="Genomic_DNA"/>
</dbReference>
<proteinExistence type="predicted"/>
<keyword evidence="2" id="KW-1185">Reference proteome</keyword>
<comment type="caution">
    <text evidence="1">The sequence shown here is derived from an EMBL/GenBank/DDBJ whole genome shotgun (WGS) entry which is preliminary data.</text>
</comment>
<name>A0ACC2MZK1_PERAE</name>
<organism evidence="1 2">
    <name type="scientific">Persea americana</name>
    <name type="common">Avocado</name>
    <dbReference type="NCBI Taxonomy" id="3435"/>
    <lineage>
        <taxon>Eukaryota</taxon>
        <taxon>Viridiplantae</taxon>
        <taxon>Streptophyta</taxon>
        <taxon>Embryophyta</taxon>
        <taxon>Tracheophyta</taxon>
        <taxon>Spermatophyta</taxon>
        <taxon>Magnoliopsida</taxon>
        <taxon>Magnoliidae</taxon>
        <taxon>Laurales</taxon>
        <taxon>Lauraceae</taxon>
        <taxon>Persea</taxon>
    </lineage>
</organism>
<gene>
    <name evidence="1" type="ORF">MRB53_003981</name>
</gene>
<dbReference type="Proteomes" id="UP001234297">
    <property type="component" value="Chromosome 1"/>
</dbReference>
<sequence length="241" mass="26855">MTTPPLPRSLLNLSSSFISRSYRSVIDTDLLSALQSFFSRSYRSVIDTDLLSALQSELKHEKSSNHFQEHQGGSLGDFVVDWDAPQSQDVVLRRRYGLGEEITVSALLGPPHHEENDSLPRHALMKVCITKPSLSNVLQFDCGIFGQGVSSSVFKILSAYYLRSPDCAGASVYRGPLYSSLDPELQKAFKEYLISRGITVDFTNFLLLHLHKKEQDQYVNWLHNLETAIVKDGGGTSGESD</sequence>
<reference evidence="1 2" key="1">
    <citation type="journal article" date="2022" name="Hortic Res">
        <title>A haplotype resolved chromosomal level avocado genome allows analysis of novel avocado genes.</title>
        <authorList>
            <person name="Nath O."/>
            <person name="Fletcher S.J."/>
            <person name="Hayward A."/>
            <person name="Shaw L.M."/>
            <person name="Masouleh A.K."/>
            <person name="Furtado A."/>
            <person name="Henry R.J."/>
            <person name="Mitter N."/>
        </authorList>
    </citation>
    <scope>NUCLEOTIDE SEQUENCE [LARGE SCALE GENOMIC DNA]</scope>
    <source>
        <strain evidence="2">cv. Hass</strain>
    </source>
</reference>